<evidence type="ECO:0000256" key="1">
    <source>
        <dbReference type="ARBA" id="ARBA00004167"/>
    </source>
</evidence>
<gene>
    <name evidence="17" type="primary">mrdA</name>
    <name evidence="17" type="ORF">E7Z59_00460</name>
</gene>
<dbReference type="PANTHER" id="PTHR30627">
    <property type="entry name" value="PEPTIDOGLYCAN D,D-TRANSPEPTIDASE"/>
    <property type="match status" value="1"/>
</dbReference>
<dbReference type="GO" id="GO:0071555">
    <property type="term" value="P:cell wall organization"/>
    <property type="evidence" value="ECO:0007669"/>
    <property type="project" value="UniProtKB-KW"/>
</dbReference>
<evidence type="ECO:0000256" key="12">
    <source>
        <dbReference type="ARBA" id="ARBA00023136"/>
    </source>
</evidence>
<proteinExistence type="predicted"/>
<keyword evidence="8 17" id="KW-0378">Hydrolase</keyword>
<dbReference type="InterPro" id="IPR036138">
    <property type="entry name" value="PBP_dimer_sf"/>
</dbReference>
<keyword evidence="5 17" id="KW-0121">Carboxypeptidase</keyword>
<dbReference type="InterPro" id="IPR017790">
    <property type="entry name" value="Penicillin-binding_protein_2"/>
</dbReference>
<evidence type="ECO:0000256" key="11">
    <source>
        <dbReference type="ARBA" id="ARBA00022989"/>
    </source>
</evidence>
<comment type="subcellular location">
    <subcellularLocation>
        <location evidence="2">Cell membrane</location>
    </subcellularLocation>
    <subcellularLocation>
        <location evidence="1">Membrane</location>
        <topology evidence="1">Single-pass membrane protein</topology>
    </subcellularLocation>
</comment>
<keyword evidence="7" id="KW-0812">Transmembrane</keyword>
<dbReference type="InterPro" id="IPR012338">
    <property type="entry name" value="Beta-lactam/transpept-like"/>
</dbReference>
<accession>A0A4S3M1D2</accession>
<evidence type="ECO:0000259" key="15">
    <source>
        <dbReference type="Pfam" id="PF00905"/>
    </source>
</evidence>
<dbReference type="InterPro" id="IPR005311">
    <property type="entry name" value="PBP_dimer"/>
</dbReference>
<dbReference type="GO" id="GO:0009002">
    <property type="term" value="F:serine-type D-Ala-D-Ala carboxypeptidase activity"/>
    <property type="evidence" value="ECO:0007669"/>
    <property type="project" value="UniProtKB-EC"/>
</dbReference>
<keyword evidence="13" id="KW-0961">Cell wall biogenesis/degradation</keyword>
<evidence type="ECO:0000256" key="8">
    <source>
        <dbReference type="ARBA" id="ARBA00022801"/>
    </source>
</evidence>
<keyword evidence="18" id="KW-1185">Reference proteome</keyword>
<dbReference type="PANTHER" id="PTHR30627:SF2">
    <property type="entry name" value="PEPTIDOGLYCAN D,D-TRANSPEPTIDASE MRDA"/>
    <property type="match status" value="1"/>
</dbReference>
<feature type="domain" description="Penicillin-binding protein transpeptidase" evidence="15">
    <location>
        <begin position="247"/>
        <end position="578"/>
    </location>
</feature>
<dbReference type="GO" id="GO:0009252">
    <property type="term" value="P:peptidoglycan biosynthetic process"/>
    <property type="evidence" value="ECO:0007669"/>
    <property type="project" value="UniProtKB-KW"/>
</dbReference>
<dbReference type="Pfam" id="PF03717">
    <property type="entry name" value="PBP_dimer"/>
    <property type="match status" value="1"/>
</dbReference>
<dbReference type="EC" id="3.4.16.4" evidence="17"/>
<evidence type="ECO:0000256" key="3">
    <source>
        <dbReference type="ARBA" id="ARBA00022475"/>
    </source>
</evidence>
<keyword evidence="4" id="KW-0997">Cell inner membrane</keyword>
<dbReference type="RefSeq" id="WP_136334326.1">
    <property type="nucleotide sequence ID" value="NZ_QXMP01000007.1"/>
</dbReference>
<dbReference type="GO" id="GO:0071972">
    <property type="term" value="F:peptidoglycan L,D-transpeptidase activity"/>
    <property type="evidence" value="ECO:0007669"/>
    <property type="project" value="TreeGrafter"/>
</dbReference>
<dbReference type="Proteomes" id="UP000305939">
    <property type="component" value="Unassembled WGS sequence"/>
</dbReference>
<dbReference type="InterPro" id="IPR001460">
    <property type="entry name" value="PCN-bd_Tpept"/>
</dbReference>
<keyword evidence="12" id="KW-0472">Membrane</keyword>
<keyword evidence="3" id="KW-1003">Cell membrane</keyword>
<evidence type="ECO:0000256" key="4">
    <source>
        <dbReference type="ARBA" id="ARBA00022519"/>
    </source>
</evidence>
<dbReference type="FunFam" id="3.40.710.10:FF:000024">
    <property type="entry name" value="Penicillin-binding protein 2"/>
    <property type="match status" value="1"/>
</dbReference>
<protein>
    <submittedName>
        <fullName evidence="17">Penicillin-binding protein 2</fullName>
        <ecNumber evidence="17">3.4.16.4</ecNumber>
    </submittedName>
</protein>
<evidence type="ECO:0000256" key="6">
    <source>
        <dbReference type="ARBA" id="ARBA00022670"/>
    </source>
</evidence>
<keyword evidence="11" id="KW-1133">Transmembrane helix</keyword>
<dbReference type="GO" id="GO:0008658">
    <property type="term" value="F:penicillin binding"/>
    <property type="evidence" value="ECO:0007669"/>
    <property type="project" value="InterPro"/>
</dbReference>
<feature type="region of interest" description="Disordered" evidence="14">
    <location>
        <begin position="611"/>
        <end position="661"/>
    </location>
</feature>
<evidence type="ECO:0000256" key="5">
    <source>
        <dbReference type="ARBA" id="ARBA00022645"/>
    </source>
</evidence>
<dbReference type="OrthoDB" id="9766847at2"/>
<evidence type="ECO:0000256" key="10">
    <source>
        <dbReference type="ARBA" id="ARBA00022984"/>
    </source>
</evidence>
<dbReference type="Pfam" id="PF00905">
    <property type="entry name" value="Transpeptidase"/>
    <property type="match status" value="1"/>
</dbReference>
<dbReference type="NCBIfam" id="TIGR03423">
    <property type="entry name" value="pbp2_mrdA"/>
    <property type="match status" value="1"/>
</dbReference>
<evidence type="ECO:0000256" key="13">
    <source>
        <dbReference type="ARBA" id="ARBA00023316"/>
    </source>
</evidence>
<evidence type="ECO:0000259" key="16">
    <source>
        <dbReference type="Pfam" id="PF03717"/>
    </source>
</evidence>
<evidence type="ECO:0000256" key="7">
    <source>
        <dbReference type="ARBA" id="ARBA00022692"/>
    </source>
</evidence>
<comment type="caution">
    <text evidence="17">The sequence shown here is derived from an EMBL/GenBank/DDBJ whole genome shotgun (WGS) entry which is preliminary data.</text>
</comment>
<dbReference type="InterPro" id="IPR050515">
    <property type="entry name" value="Beta-lactam/transpept"/>
</dbReference>
<keyword evidence="9" id="KW-0133">Cell shape</keyword>
<organism evidence="17 18">
    <name type="scientific">Robertkochia marina</name>
    <dbReference type="NCBI Taxonomy" id="1227945"/>
    <lineage>
        <taxon>Bacteria</taxon>
        <taxon>Pseudomonadati</taxon>
        <taxon>Bacteroidota</taxon>
        <taxon>Flavobacteriia</taxon>
        <taxon>Flavobacteriales</taxon>
        <taxon>Flavobacteriaceae</taxon>
        <taxon>Robertkochia</taxon>
    </lineage>
</organism>
<evidence type="ECO:0000256" key="2">
    <source>
        <dbReference type="ARBA" id="ARBA00004236"/>
    </source>
</evidence>
<dbReference type="GO" id="GO:0008360">
    <property type="term" value="P:regulation of cell shape"/>
    <property type="evidence" value="ECO:0007669"/>
    <property type="project" value="UniProtKB-KW"/>
</dbReference>
<dbReference type="Gene3D" id="3.30.1390.30">
    <property type="entry name" value="Penicillin-binding protein 2a, domain 3"/>
    <property type="match status" value="1"/>
</dbReference>
<evidence type="ECO:0000256" key="14">
    <source>
        <dbReference type="SAM" id="MobiDB-lite"/>
    </source>
</evidence>
<name>A0A4S3M1D2_9FLAO</name>
<dbReference type="AlphaFoldDB" id="A0A4S3M1D2"/>
<dbReference type="Gene3D" id="3.40.710.10">
    <property type="entry name" value="DD-peptidase/beta-lactamase superfamily"/>
    <property type="match status" value="1"/>
</dbReference>
<dbReference type="EMBL" id="SSMC01000001">
    <property type="protein sequence ID" value="THD68836.1"/>
    <property type="molecule type" value="Genomic_DNA"/>
</dbReference>
<dbReference type="SUPFAM" id="SSF56601">
    <property type="entry name" value="beta-lactamase/transpeptidase-like"/>
    <property type="match status" value="1"/>
</dbReference>
<reference evidence="17 18" key="1">
    <citation type="submission" date="2019-04" db="EMBL/GenBank/DDBJ databases">
        <title>Draft genome sequence of Robertkochia marina CC-AMO-30D.</title>
        <authorList>
            <person name="Hameed A."/>
            <person name="Lin S.-Y."/>
            <person name="Shahina M."/>
            <person name="Lai W.-A."/>
            <person name="Young C.-C."/>
        </authorList>
    </citation>
    <scope>NUCLEOTIDE SEQUENCE [LARGE SCALE GENOMIC DNA]</scope>
    <source>
        <strain evidence="17 18">CC-AMO-30D</strain>
    </source>
</reference>
<dbReference type="GO" id="GO:0005886">
    <property type="term" value="C:plasma membrane"/>
    <property type="evidence" value="ECO:0007669"/>
    <property type="project" value="UniProtKB-SubCell"/>
</dbReference>
<feature type="compositionally biased region" description="Low complexity" evidence="14">
    <location>
        <begin position="641"/>
        <end position="661"/>
    </location>
</feature>
<dbReference type="GO" id="GO:0006508">
    <property type="term" value="P:proteolysis"/>
    <property type="evidence" value="ECO:0007669"/>
    <property type="project" value="UniProtKB-KW"/>
</dbReference>
<dbReference type="Gene3D" id="3.90.1310.10">
    <property type="entry name" value="Penicillin-binding protein 2a (Domain 2)"/>
    <property type="match status" value="1"/>
</dbReference>
<evidence type="ECO:0000313" key="17">
    <source>
        <dbReference type="EMBL" id="THD68836.1"/>
    </source>
</evidence>
<keyword evidence="6" id="KW-0645">Protease</keyword>
<feature type="compositionally biased region" description="Low complexity" evidence="14">
    <location>
        <begin position="624"/>
        <end position="634"/>
    </location>
</feature>
<keyword evidence="10" id="KW-0573">Peptidoglycan synthesis</keyword>
<evidence type="ECO:0000313" key="18">
    <source>
        <dbReference type="Proteomes" id="UP000305939"/>
    </source>
</evidence>
<feature type="domain" description="Penicillin-binding protein dimerisation" evidence="16">
    <location>
        <begin position="46"/>
        <end position="209"/>
    </location>
</feature>
<sequence>MKKLLLSSFILITAITYIGRLSYLQLIDSSNKNPLEDTAIKAVYDYPERGHIYDRDGDLLVANQPSYDVMVIPRDVKPLDTIEFCNLLRITEEDFKRKFKKAYTYSPRLPSVFVPQLSKLEYARLQEKMRKYEGFYIQKRSLRHYQTHAGSNFLGYISEVNERDLKNNPYYQSGELIGRQGVEQQYEEVLRGQKGVKFIQKDRFNRVIGPYKNGIYDTLPVQGQDITLTIDIDLQEYGEKLMQNKRGGIVALEPSSGEILALVSAPSYDPSLLVGRQRSENYTRLYYDSIAKPLYDRGLIAQYPPGSPFKTLNALIGLQEGVIDEQTTFTCYHGYRYGRNSFMGCHCNSGSRNNLNRGIYESCNAYFANVYRRIIEKYPNASEGMKRWEEHVRSFGLGSYLGYDLPNGKPGKVPSPELYHRYYGENRWFATNTLSNAIGQGEVLTTPIQLANLTAIIANKGYYYTPHIIREIENDTIEKSKYEIKHETTIDPEHFEPVIQGMNDVYNKGTAKWIKIPGIEIAGKTGTAENFTKIDSVRVQLTDHSIFVAFAPVDNPKIAMAVFVENGYWGSRWAGRIAGLMIEKYLKGEVESTRMEEYVLEGSLEEEYQKPLSGKPFSINDGSKMMYPPGYGPYKPKPTRKTTVIDSTKTTPTTKSTETSE</sequence>
<evidence type="ECO:0000256" key="9">
    <source>
        <dbReference type="ARBA" id="ARBA00022960"/>
    </source>
</evidence>
<dbReference type="SUPFAM" id="SSF56519">
    <property type="entry name" value="Penicillin binding protein dimerisation domain"/>
    <property type="match status" value="1"/>
</dbReference>